<accession>A0A939PMB2</accession>
<evidence type="ECO:0000259" key="3">
    <source>
        <dbReference type="Pfam" id="PF07859"/>
    </source>
</evidence>
<comment type="caution">
    <text evidence="4">The sequence shown here is derived from an EMBL/GenBank/DDBJ whole genome shotgun (WGS) entry which is preliminary data.</text>
</comment>
<comment type="similarity">
    <text evidence="1">Belongs to the 'GDXG' lipolytic enzyme family.</text>
</comment>
<dbReference type="Gene3D" id="3.40.50.1820">
    <property type="entry name" value="alpha/beta hydrolase"/>
    <property type="match status" value="1"/>
</dbReference>
<dbReference type="AlphaFoldDB" id="A0A939PMB2"/>
<dbReference type="Proteomes" id="UP000669179">
    <property type="component" value="Unassembled WGS sequence"/>
</dbReference>
<reference evidence="4" key="1">
    <citation type="submission" date="2021-03" db="EMBL/GenBank/DDBJ databases">
        <authorList>
            <person name="Kanchanasin P."/>
            <person name="Saeng-In P."/>
            <person name="Phongsopitanun W."/>
            <person name="Yuki M."/>
            <person name="Kudo T."/>
            <person name="Ohkuma M."/>
            <person name="Tanasupawat S."/>
        </authorList>
    </citation>
    <scope>NUCLEOTIDE SEQUENCE</scope>
    <source>
        <strain evidence="4">GKU 128</strain>
    </source>
</reference>
<name>A0A939PMB2_9ACTN</name>
<dbReference type="EMBL" id="JAGEOJ010000031">
    <property type="protein sequence ID" value="MBO2454982.1"/>
    <property type="molecule type" value="Genomic_DNA"/>
</dbReference>
<evidence type="ECO:0000256" key="2">
    <source>
        <dbReference type="ARBA" id="ARBA00022801"/>
    </source>
</evidence>
<feature type="domain" description="Alpha/beta hydrolase fold-3" evidence="3">
    <location>
        <begin position="109"/>
        <end position="310"/>
    </location>
</feature>
<dbReference type="GO" id="GO:0004806">
    <property type="term" value="F:triacylglycerol lipase activity"/>
    <property type="evidence" value="ECO:0007669"/>
    <property type="project" value="TreeGrafter"/>
</dbReference>
<sequence>MHRSSPYGPTYRTAFGSGWEEPAVIDTLEAAQVTSRRARRTAQFLHRRLRPRMSGGELTPQVMRRLANLERMAALAPTPRGVRLRKVQFDGFRGEWVTAPGARTDGRAILYFHGGGFVCCGLATHRRMISQISAAAAMPVLSIAYRQLPDVSVAGSVADGVTAYRQLLAHDHRPEDIVIAGDSAGGFMAFATALRAAELGLPKPAAVVGLSPWLDLDCTAKLAHPNAALDPYIAADQMVLLAELLVEGILPPDPALSPLTGDLSLLPPSLIQVGSIEVLRCDAELMAERMEEAGVPCRLQIWEGQIHVFQAFSAFVPEARPAIAEIASFVHEMTTKATQSH</sequence>
<dbReference type="PANTHER" id="PTHR48081">
    <property type="entry name" value="AB HYDROLASE SUPERFAMILY PROTEIN C4A8.06C"/>
    <property type="match status" value="1"/>
</dbReference>
<evidence type="ECO:0000313" key="5">
    <source>
        <dbReference type="Proteomes" id="UP000669179"/>
    </source>
</evidence>
<evidence type="ECO:0000313" key="4">
    <source>
        <dbReference type="EMBL" id="MBO2454982.1"/>
    </source>
</evidence>
<organism evidence="4 5">
    <name type="scientific">Actinomadura barringtoniae</name>
    <dbReference type="NCBI Taxonomy" id="1427535"/>
    <lineage>
        <taxon>Bacteria</taxon>
        <taxon>Bacillati</taxon>
        <taxon>Actinomycetota</taxon>
        <taxon>Actinomycetes</taxon>
        <taxon>Streptosporangiales</taxon>
        <taxon>Thermomonosporaceae</taxon>
        <taxon>Actinomadura</taxon>
    </lineage>
</organism>
<dbReference type="InterPro" id="IPR050300">
    <property type="entry name" value="GDXG_lipolytic_enzyme"/>
</dbReference>
<keyword evidence="5" id="KW-1185">Reference proteome</keyword>
<protein>
    <submittedName>
        <fullName evidence="4">Alpha/beta hydrolase</fullName>
    </submittedName>
</protein>
<dbReference type="SUPFAM" id="SSF53474">
    <property type="entry name" value="alpha/beta-Hydrolases"/>
    <property type="match status" value="1"/>
</dbReference>
<gene>
    <name evidence="4" type="ORF">J4573_48400</name>
</gene>
<dbReference type="InterPro" id="IPR013094">
    <property type="entry name" value="AB_hydrolase_3"/>
</dbReference>
<proteinExistence type="inferred from homology"/>
<keyword evidence="2 4" id="KW-0378">Hydrolase</keyword>
<evidence type="ECO:0000256" key="1">
    <source>
        <dbReference type="ARBA" id="ARBA00010515"/>
    </source>
</evidence>
<dbReference type="InterPro" id="IPR029058">
    <property type="entry name" value="AB_hydrolase_fold"/>
</dbReference>
<dbReference type="PANTHER" id="PTHR48081:SF30">
    <property type="entry name" value="ACETYL-HYDROLASE LIPR-RELATED"/>
    <property type="match status" value="1"/>
</dbReference>
<dbReference type="Pfam" id="PF07859">
    <property type="entry name" value="Abhydrolase_3"/>
    <property type="match status" value="1"/>
</dbReference>